<name>A0ABU8CB25_9GAMM</name>
<dbReference type="InterPro" id="IPR010104">
    <property type="entry name" value="TonB_rcpt_bac"/>
</dbReference>
<evidence type="ECO:0000256" key="3">
    <source>
        <dbReference type="ARBA" id="ARBA00023237"/>
    </source>
</evidence>
<feature type="domain" description="TonB-dependent receptor plug" evidence="5">
    <location>
        <begin position="67"/>
        <end position="167"/>
    </location>
</feature>
<reference evidence="6 7" key="1">
    <citation type="journal article" date="2023" name="Ecotoxicol. Environ. Saf.">
        <title>Mercury remediation potential of mercury-resistant strain Rheinheimera metallidurans sp. nov. isolated from a municipal waste dumping site.</title>
        <authorList>
            <person name="Yadav V."/>
            <person name="Manjhi A."/>
            <person name="Vadakedath N."/>
        </authorList>
    </citation>
    <scope>NUCLEOTIDE SEQUENCE [LARGE SCALE GENOMIC DNA]</scope>
    <source>
        <strain evidence="6 7">E-49</strain>
    </source>
</reference>
<sequence>MKTFKPSALTAALLVGGMQLSGFSSLVMAQEAQQAPAQTAETSEIEVIEVKGFRRSLIESLNVKRYSDTVVEAVSADDMGALPDISIADSITRLPGVTSVRQGGQSSELNIRGLSGNFVFATLNGRELVSNQGGRSVQFDQYPSELINSAQVYKSQKASLIEGGVAGTIELRTVNPLNNEKDHEFNVQGRLSYNDSADAHAEADPVGNRFSLSYQGKFLDNTLGLGLGYARLEQPKISTQFVNYQPRCGLLPYDGPAVTSDTDCSGNEVAGGAKKYFAPTGFEIMARGGQDLRNGYMGTLTFMPNDQFKMTGDVFYSKFDSESYDRGYRFDGWGSLIDGPNFEFADPVLAGADQNVIIGGHYYGDRNGTNIPAPLPNAKIPYGFQVQSDDATVDSDVLSIGTNLSWQNENWTIAVDASHSRGESISKDGVMTLALFDDATADFPIATDNTSVYYELNGLKLPTIELDAATRAGLSDPNRMMVTSLEKYPNREKNEASSLKLDVKYALENDHLNSVEFGARWTKREHDFDRQMYRYGLDTDFLARRDGKWVSSWDLTDPDNPVIEQAFPPYRLNAGEYEVMDLGGKFAHYGQFLAINNSYIEQAWLTSQGVDTRPGKSWDNAWTFFESNVVTETTTAVYAQLNLDTAIADMPLTGNIGVRVVRSKQESTGLLASPEPGTGDCITDDYGVENCNYDRVVQGVEYTDVLPSMNLNLQLTDSDQLRFAAAKVMSRPDMTDMRVSGSWSFVENAQTNQTEANLNASTSPALKPFYANQFDLSYEHYFTETEGAFVAALFYKDIESIVQQFTQEKFDFASANIDVPAVDPIKQIPVVPGSYSAKFNNGEGGYIRGVELAYTQTFGFLPEPFNGLGFTGNVSYTESELKNSFIAVQGGTETSTPLPGLSKVVWSLAVFYDYEDLFSTRVNVRYRDDYVGDQVAVGQNQQAYFKEELIVDYQASYQITDTIQGVFSVNNLTDEPNISYFGEQYLTGTLQYFGRQFYLGVNAKF</sequence>
<comment type="subcellular location">
    <subcellularLocation>
        <location evidence="1">Cell outer membrane</location>
    </subcellularLocation>
</comment>
<evidence type="ECO:0000259" key="5">
    <source>
        <dbReference type="Pfam" id="PF07715"/>
    </source>
</evidence>
<dbReference type="InterPro" id="IPR012910">
    <property type="entry name" value="Plug_dom"/>
</dbReference>
<comment type="caution">
    <text evidence="6">The sequence shown here is derived from an EMBL/GenBank/DDBJ whole genome shotgun (WGS) entry which is preliminary data.</text>
</comment>
<evidence type="ECO:0000313" key="6">
    <source>
        <dbReference type="EMBL" id="MEH8019194.1"/>
    </source>
</evidence>
<gene>
    <name evidence="6" type="ORF">MN202_18300</name>
</gene>
<dbReference type="NCBIfam" id="TIGR01782">
    <property type="entry name" value="TonB-Xanth-Caul"/>
    <property type="match status" value="1"/>
</dbReference>
<dbReference type="Gene3D" id="2.40.170.20">
    <property type="entry name" value="TonB-dependent receptor, beta-barrel domain"/>
    <property type="match status" value="1"/>
</dbReference>
<keyword evidence="4" id="KW-0732">Signal</keyword>
<evidence type="ECO:0000256" key="1">
    <source>
        <dbReference type="ARBA" id="ARBA00004442"/>
    </source>
</evidence>
<dbReference type="Proteomes" id="UP001375382">
    <property type="component" value="Unassembled WGS sequence"/>
</dbReference>
<dbReference type="Pfam" id="PF07715">
    <property type="entry name" value="Plug"/>
    <property type="match status" value="1"/>
</dbReference>
<organism evidence="6 7">
    <name type="scientific">Rheinheimera muenzenbergensis</name>
    <dbReference type="NCBI Taxonomy" id="1193628"/>
    <lineage>
        <taxon>Bacteria</taxon>
        <taxon>Pseudomonadati</taxon>
        <taxon>Pseudomonadota</taxon>
        <taxon>Gammaproteobacteria</taxon>
        <taxon>Chromatiales</taxon>
        <taxon>Chromatiaceae</taxon>
        <taxon>Rheinheimera</taxon>
    </lineage>
</organism>
<dbReference type="SUPFAM" id="SSF56935">
    <property type="entry name" value="Porins"/>
    <property type="match status" value="1"/>
</dbReference>
<keyword evidence="7" id="KW-1185">Reference proteome</keyword>
<dbReference type="PANTHER" id="PTHR40980:SF3">
    <property type="entry name" value="TONB-DEPENDENT RECEPTOR-LIKE BETA-BARREL DOMAIN-CONTAINING PROTEIN"/>
    <property type="match status" value="1"/>
</dbReference>
<proteinExistence type="predicted"/>
<dbReference type="PANTHER" id="PTHR40980">
    <property type="entry name" value="PLUG DOMAIN-CONTAINING PROTEIN"/>
    <property type="match status" value="1"/>
</dbReference>
<keyword evidence="2" id="KW-0472">Membrane</keyword>
<feature type="chain" id="PRO_5045333762" evidence="4">
    <location>
        <begin position="30"/>
        <end position="1005"/>
    </location>
</feature>
<accession>A0ABU8CB25</accession>
<evidence type="ECO:0000256" key="2">
    <source>
        <dbReference type="ARBA" id="ARBA00023136"/>
    </source>
</evidence>
<feature type="signal peptide" evidence="4">
    <location>
        <begin position="1"/>
        <end position="29"/>
    </location>
</feature>
<dbReference type="Gene3D" id="2.170.130.10">
    <property type="entry name" value="TonB-dependent receptor, plug domain"/>
    <property type="match status" value="1"/>
</dbReference>
<keyword evidence="6" id="KW-0675">Receptor</keyword>
<keyword evidence="3" id="KW-0998">Cell outer membrane</keyword>
<dbReference type="InterPro" id="IPR036942">
    <property type="entry name" value="Beta-barrel_TonB_sf"/>
</dbReference>
<dbReference type="InterPro" id="IPR037066">
    <property type="entry name" value="Plug_dom_sf"/>
</dbReference>
<dbReference type="RefSeq" id="WP_335737592.1">
    <property type="nucleotide sequence ID" value="NZ_JALAAR010000021.1"/>
</dbReference>
<evidence type="ECO:0000256" key="4">
    <source>
        <dbReference type="SAM" id="SignalP"/>
    </source>
</evidence>
<protein>
    <submittedName>
        <fullName evidence="6">TonB-dependent receptor</fullName>
    </submittedName>
</protein>
<evidence type="ECO:0000313" key="7">
    <source>
        <dbReference type="Proteomes" id="UP001375382"/>
    </source>
</evidence>
<dbReference type="EMBL" id="JALAAR010000021">
    <property type="protein sequence ID" value="MEH8019194.1"/>
    <property type="molecule type" value="Genomic_DNA"/>
</dbReference>